<sequence>MTTRIPIHVSNHIAFVWNVDHVATLRSEHRICGVLSGTLPHLSQQNVFLGLPLILMPEELVLLVEKQLATIVHDPAAHHTPTLAQLETWDVSRRQNISHQLGRRARRAGEDAAAAATVETATSAQDAVAAEIQQKRAEREARRRQLAAAAAAATTLGSGEQDAPAANAVYTVSVPTTSDAFPWYEHEHEADGDGDSGAPRRHTYDTLDAARDAGVWSHPANAEERARCEVFRDLWEKGYYMGGGSKFGGDWLVYPGDPLRYHSHFVATVQTTPSAPLRPMEVVAHGRLGTATKKAHLLCGWDPVSRDWAGFG</sequence>
<evidence type="ECO:0000313" key="2">
    <source>
        <dbReference type="Proteomes" id="UP001207468"/>
    </source>
</evidence>
<comment type="caution">
    <text evidence="1">The sequence shown here is derived from an EMBL/GenBank/DDBJ whole genome shotgun (WGS) entry which is preliminary data.</text>
</comment>
<reference evidence="1" key="1">
    <citation type="submission" date="2021-03" db="EMBL/GenBank/DDBJ databases">
        <title>Evolutionary priming and transition to the ectomycorrhizal habit in an iconic lineage of mushroom-forming fungi: is preadaptation a requirement?</title>
        <authorList>
            <consortium name="DOE Joint Genome Institute"/>
            <person name="Looney B.P."/>
            <person name="Miyauchi S."/>
            <person name="Morin E."/>
            <person name="Drula E."/>
            <person name="Courty P.E."/>
            <person name="Chicoki N."/>
            <person name="Fauchery L."/>
            <person name="Kohler A."/>
            <person name="Kuo A."/>
            <person name="LaButti K."/>
            <person name="Pangilinan J."/>
            <person name="Lipzen A."/>
            <person name="Riley R."/>
            <person name="Andreopoulos W."/>
            <person name="He G."/>
            <person name="Johnson J."/>
            <person name="Barry K.W."/>
            <person name="Grigoriev I.V."/>
            <person name="Nagy L."/>
            <person name="Hibbett D."/>
            <person name="Henrissat B."/>
            <person name="Matheny P.B."/>
            <person name="Labbe J."/>
            <person name="Martin A.F."/>
        </authorList>
    </citation>
    <scope>NUCLEOTIDE SEQUENCE</scope>
    <source>
        <strain evidence="1">BPL698</strain>
    </source>
</reference>
<dbReference type="Proteomes" id="UP001207468">
    <property type="component" value="Unassembled WGS sequence"/>
</dbReference>
<keyword evidence="2" id="KW-1185">Reference proteome</keyword>
<organism evidence="1 2">
    <name type="scientific">Russula earlei</name>
    <dbReference type="NCBI Taxonomy" id="71964"/>
    <lineage>
        <taxon>Eukaryota</taxon>
        <taxon>Fungi</taxon>
        <taxon>Dikarya</taxon>
        <taxon>Basidiomycota</taxon>
        <taxon>Agaricomycotina</taxon>
        <taxon>Agaricomycetes</taxon>
        <taxon>Russulales</taxon>
        <taxon>Russulaceae</taxon>
        <taxon>Russula</taxon>
    </lineage>
</organism>
<proteinExistence type="predicted"/>
<gene>
    <name evidence="1" type="ORF">F5148DRAFT_1171722</name>
</gene>
<protein>
    <submittedName>
        <fullName evidence="1">tRNA-intron endonuclease catalytic domain-like protein</fullName>
    </submittedName>
</protein>
<dbReference type="EMBL" id="JAGFNK010000023">
    <property type="protein sequence ID" value="KAI9511325.1"/>
    <property type="molecule type" value="Genomic_DNA"/>
</dbReference>
<evidence type="ECO:0000313" key="1">
    <source>
        <dbReference type="EMBL" id="KAI9511325.1"/>
    </source>
</evidence>
<accession>A0ACC0UHV3</accession>
<name>A0ACC0UHV3_9AGAM</name>